<gene>
    <name evidence="2" type="ORF">Afe05nite_06220</name>
</gene>
<dbReference type="EMBL" id="BOMM01000003">
    <property type="protein sequence ID" value="GIE08782.1"/>
    <property type="molecule type" value="Genomic_DNA"/>
</dbReference>
<keyword evidence="1" id="KW-0472">Membrane</keyword>
<keyword evidence="1" id="KW-1133">Transmembrane helix</keyword>
<dbReference type="AlphaFoldDB" id="A0A919IVW2"/>
<reference evidence="2" key="1">
    <citation type="submission" date="2021-01" db="EMBL/GenBank/DDBJ databases">
        <title>Whole genome shotgun sequence of Actinoplanes ferrugineus NBRC 15555.</title>
        <authorList>
            <person name="Komaki H."/>
            <person name="Tamura T."/>
        </authorList>
    </citation>
    <scope>NUCLEOTIDE SEQUENCE</scope>
    <source>
        <strain evidence="2">NBRC 15555</strain>
    </source>
</reference>
<protein>
    <submittedName>
        <fullName evidence="2">Uncharacterized protein</fullName>
    </submittedName>
</protein>
<proteinExistence type="predicted"/>
<organism evidence="2 3">
    <name type="scientific">Paractinoplanes ferrugineus</name>
    <dbReference type="NCBI Taxonomy" id="113564"/>
    <lineage>
        <taxon>Bacteria</taxon>
        <taxon>Bacillati</taxon>
        <taxon>Actinomycetota</taxon>
        <taxon>Actinomycetes</taxon>
        <taxon>Micromonosporales</taxon>
        <taxon>Micromonosporaceae</taxon>
        <taxon>Paractinoplanes</taxon>
    </lineage>
</organism>
<sequence length="96" mass="10437">MWHLRSSGTMGPMSSVVKWWSRTAAAVTGLMLTLVVPVHAWAASNGVADVAIEAAKYRTRRRGFGFFGFAAVCCIAVVAGVGLIVFLIVRSRRRKK</sequence>
<evidence type="ECO:0000313" key="3">
    <source>
        <dbReference type="Proteomes" id="UP000598174"/>
    </source>
</evidence>
<keyword evidence="3" id="KW-1185">Reference proteome</keyword>
<dbReference type="Proteomes" id="UP000598174">
    <property type="component" value="Unassembled WGS sequence"/>
</dbReference>
<evidence type="ECO:0000256" key="1">
    <source>
        <dbReference type="SAM" id="Phobius"/>
    </source>
</evidence>
<accession>A0A919IVW2</accession>
<feature type="transmembrane region" description="Helical" evidence="1">
    <location>
        <begin position="66"/>
        <end position="89"/>
    </location>
</feature>
<evidence type="ECO:0000313" key="2">
    <source>
        <dbReference type="EMBL" id="GIE08782.1"/>
    </source>
</evidence>
<comment type="caution">
    <text evidence="2">The sequence shown here is derived from an EMBL/GenBank/DDBJ whole genome shotgun (WGS) entry which is preliminary data.</text>
</comment>
<keyword evidence="1" id="KW-0812">Transmembrane</keyword>
<name>A0A919IVW2_9ACTN</name>